<dbReference type="PANTHER" id="PTHR34047:SF7">
    <property type="entry name" value="RNA-DIRECTED DNA POLYMERASE"/>
    <property type="match status" value="1"/>
</dbReference>
<evidence type="ECO:0000313" key="11">
    <source>
        <dbReference type="EMBL" id="MDX7921937.1"/>
    </source>
</evidence>
<dbReference type="Proteomes" id="UP001285835">
    <property type="component" value="Unassembled WGS sequence"/>
</dbReference>
<dbReference type="CDD" id="cd03487">
    <property type="entry name" value="RT_Bac_retron_II"/>
    <property type="match status" value="1"/>
</dbReference>
<organism evidence="11 12">
    <name type="scientific">Aeromonas media</name>
    <dbReference type="NCBI Taxonomy" id="651"/>
    <lineage>
        <taxon>Bacteria</taxon>
        <taxon>Pseudomonadati</taxon>
        <taxon>Pseudomonadota</taxon>
        <taxon>Gammaproteobacteria</taxon>
        <taxon>Aeromonadales</taxon>
        <taxon>Aeromonadaceae</taxon>
        <taxon>Aeromonas</taxon>
    </lineage>
</organism>
<name>A0AAP6GAB8_AERME</name>
<proteinExistence type="inferred from homology"/>
<evidence type="ECO:0000313" key="12">
    <source>
        <dbReference type="Proteomes" id="UP001285835"/>
    </source>
</evidence>
<evidence type="ECO:0000256" key="6">
    <source>
        <dbReference type="ARBA" id="ARBA00022918"/>
    </source>
</evidence>
<dbReference type="InterPro" id="IPR000477">
    <property type="entry name" value="RT_dom"/>
</dbReference>
<keyword evidence="5" id="KW-0460">Magnesium</keyword>
<dbReference type="InterPro" id="IPR000123">
    <property type="entry name" value="Reverse_transcriptase_msDNA"/>
</dbReference>
<keyword evidence="3 11" id="KW-0548">Nucleotidyltransferase</keyword>
<dbReference type="PROSITE" id="PS50878">
    <property type="entry name" value="RT_POL"/>
    <property type="match status" value="1"/>
</dbReference>
<evidence type="ECO:0000256" key="3">
    <source>
        <dbReference type="ARBA" id="ARBA00022695"/>
    </source>
</evidence>
<dbReference type="InterPro" id="IPR051083">
    <property type="entry name" value="GrpII_Intron_Splice-Mob/Def"/>
</dbReference>
<evidence type="ECO:0000256" key="5">
    <source>
        <dbReference type="ARBA" id="ARBA00022842"/>
    </source>
</evidence>
<dbReference type="GO" id="GO:0003723">
    <property type="term" value="F:RNA binding"/>
    <property type="evidence" value="ECO:0007669"/>
    <property type="project" value="InterPro"/>
</dbReference>
<keyword evidence="2 11" id="KW-0808">Transferase</keyword>
<keyword evidence="6 11" id="KW-0695">RNA-directed DNA polymerase</keyword>
<dbReference type="InterPro" id="IPR043502">
    <property type="entry name" value="DNA/RNA_pol_sf"/>
</dbReference>
<dbReference type="GO" id="GO:0051607">
    <property type="term" value="P:defense response to virus"/>
    <property type="evidence" value="ECO:0007669"/>
    <property type="project" value="UniProtKB-KW"/>
</dbReference>
<sequence>MTEKDKGLEQRYSAWLTFLSKNGFEKKHATLLTDYAVGLEKKQFPVIFELEHLSKILGMEYSLLSRMTGANSYFYRDFKIKKRNGGTRTIQSPYPKLAYTQQWIKKHILDKICISDHAFAYAKGKSHIENAKQHIGSGELLKIDLVNFFDHIDFKSVYSIFFNCGYSEKVSTQLAKLCTIWDRLPQGAPTSPVISNIILKEIDHEFSLFSAEHGLIYTRYADDICISGQEISLDFILNAKNIIESNGFLVNPEKTCLVKGSARKLITGVQVNDFGVRAPKKLRREYRKSAYFLIKNNFSSLNGTLQPLNPTYIDEVYGKGQYILSIEPENNKVIEYQLALKKLKNKLMSSSS</sequence>
<evidence type="ECO:0000256" key="8">
    <source>
        <dbReference type="ARBA" id="ARBA00034120"/>
    </source>
</evidence>
<protein>
    <recommendedName>
        <fullName evidence="1">RNA-directed DNA polymerase</fullName>
        <ecNumber evidence="1">2.7.7.49</ecNumber>
    </recommendedName>
</protein>
<accession>A0AAP6GAB8</accession>
<dbReference type="RefSeq" id="WP_319916867.1">
    <property type="nucleotide sequence ID" value="NZ_JAWZXF010000008.1"/>
</dbReference>
<evidence type="ECO:0000256" key="4">
    <source>
        <dbReference type="ARBA" id="ARBA00022723"/>
    </source>
</evidence>
<evidence type="ECO:0000259" key="10">
    <source>
        <dbReference type="PROSITE" id="PS50878"/>
    </source>
</evidence>
<evidence type="ECO:0000256" key="7">
    <source>
        <dbReference type="ARBA" id="ARBA00023118"/>
    </source>
</evidence>
<dbReference type="GO" id="GO:0046872">
    <property type="term" value="F:metal ion binding"/>
    <property type="evidence" value="ECO:0007669"/>
    <property type="project" value="UniProtKB-KW"/>
</dbReference>
<dbReference type="PANTHER" id="PTHR34047">
    <property type="entry name" value="NUCLEAR INTRON MATURASE 1, MITOCHONDRIAL-RELATED"/>
    <property type="match status" value="1"/>
</dbReference>
<dbReference type="Pfam" id="PF00078">
    <property type="entry name" value="RVT_1"/>
    <property type="match status" value="1"/>
</dbReference>
<dbReference type="PRINTS" id="PR00866">
    <property type="entry name" value="RNADNAPOLMS"/>
</dbReference>
<feature type="domain" description="Reverse transcriptase" evidence="10">
    <location>
        <begin position="61"/>
        <end position="271"/>
    </location>
</feature>
<keyword evidence="7" id="KW-0051">Antiviral defense</keyword>
<evidence type="ECO:0000256" key="9">
    <source>
        <dbReference type="ARBA" id="ARBA00048173"/>
    </source>
</evidence>
<evidence type="ECO:0000256" key="2">
    <source>
        <dbReference type="ARBA" id="ARBA00022679"/>
    </source>
</evidence>
<dbReference type="EC" id="2.7.7.49" evidence="1"/>
<comment type="caution">
    <text evidence="11">The sequence shown here is derived from an EMBL/GenBank/DDBJ whole genome shotgun (WGS) entry which is preliminary data.</text>
</comment>
<keyword evidence="4" id="KW-0479">Metal-binding</keyword>
<dbReference type="SUPFAM" id="SSF56672">
    <property type="entry name" value="DNA/RNA polymerases"/>
    <property type="match status" value="1"/>
</dbReference>
<gene>
    <name evidence="11" type="ORF">SJS82_08330</name>
</gene>
<comment type="catalytic activity">
    <reaction evidence="9">
        <text>DNA(n) + a 2'-deoxyribonucleoside 5'-triphosphate = DNA(n+1) + diphosphate</text>
        <dbReference type="Rhea" id="RHEA:22508"/>
        <dbReference type="Rhea" id="RHEA-COMP:17339"/>
        <dbReference type="Rhea" id="RHEA-COMP:17340"/>
        <dbReference type="ChEBI" id="CHEBI:33019"/>
        <dbReference type="ChEBI" id="CHEBI:61560"/>
        <dbReference type="ChEBI" id="CHEBI:173112"/>
        <dbReference type="EC" id="2.7.7.49"/>
    </reaction>
</comment>
<comment type="similarity">
    <text evidence="8">Belongs to the bacterial reverse transcriptase family.</text>
</comment>
<evidence type="ECO:0000256" key="1">
    <source>
        <dbReference type="ARBA" id="ARBA00012493"/>
    </source>
</evidence>
<reference evidence="11" key="1">
    <citation type="submission" date="2023-11" db="EMBL/GenBank/DDBJ databases">
        <title>WGS of Aeromonas in Northern Israel.</title>
        <authorList>
            <person name="Hershko Y."/>
        </authorList>
    </citation>
    <scope>NUCLEOTIDE SEQUENCE</scope>
    <source>
        <strain evidence="11">02297</strain>
    </source>
</reference>
<dbReference type="GO" id="GO:0003964">
    <property type="term" value="F:RNA-directed DNA polymerase activity"/>
    <property type="evidence" value="ECO:0007669"/>
    <property type="project" value="UniProtKB-KW"/>
</dbReference>
<dbReference type="EMBL" id="JAWZXF010000008">
    <property type="protein sequence ID" value="MDX7921937.1"/>
    <property type="molecule type" value="Genomic_DNA"/>
</dbReference>
<dbReference type="AlphaFoldDB" id="A0AAP6GAB8"/>